<proteinExistence type="predicted"/>
<gene>
    <name evidence="2" type="ORF">TIFTF001_025253</name>
</gene>
<accession>A0AA88DKI7</accession>
<comment type="caution">
    <text evidence="2">The sequence shown here is derived from an EMBL/GenBank/DDBJ whole genome shotgun (WGS) entry which is preliminary data.</text>
</comment>
<evidence type="ECO:0000313" key="2">
    <source>
        <dbReference type="EMBL" id="GMN56124.1"/>
    </source>
</evidence>
<keyword evidence="3" id="KW-1185">Reference proteome</keyword>
<feature type="region of interest" description="Disordered" evidence="1">
    <location>
        <begin position="77"/>
        <end position="124"/>
    </location>
</feature>
<protein>
    <submittedName>
        <fullName evidence="2">Uncharacterized protein</fullName>
    </submittedName>
</protein>
<organism evidence="2 3">
    <name type="scientific">Ficus carica</name>
    <name type="common">Common fig</name>
    <dbReference type="NCBI Taxonomy" id="3494"/>
    <lineage>
        <taxon>Eukaryota</taxon>
        <taxon>Viridiplantae</taxon>
        <taxon>Streptophyta</taxon>
        <taxon>Embryophyta</taxon>
        <taxon>Tracheophyta</taxon>
        <taxon>Spermatophyta</taxon>
        <taxon>Magnoliopsida</taxon>
        <taxon>eudicotyledons</taxon>
        <taxon>Gunneridae</taxon>
        <taxon>Pentapetalae</taxon>
        <taxon>rosids</taxon>
        <taxon>fabids</taxon>
        <taxon>Rosales</taxon>
        <taxon>Moraceae</taxon>
        <taxon>Ficeae</taxon>
        <taxon>Ficus</taxon>
    </lineage>
</organism>
<dbReference type="EMBL" id="BTGU01000061">
    <property type="protein sequence ID" value="GMN56124.1"/>
    <property type="molecule type" value="Genomic_DNA"/>
</dbReference>
<name>A0AA88DKI7_FICCA</name>
<sequence>MIRSPIELFARMMRGRVLSKFTRSATNSDTRAFGTRTCITMFLKRNHAAGASGSGSVTMGGGSTAVVDFDFSMDNFGTNPVLEEETTPTNGGRQANSRRAADNTGSSRSRGSAGKRKQRDATDEMTYSAMQEIVNHFRSRSHLGTSSNQSSRQDHLLNCMNSIKEMGISHNQRAIMWHYFAGNPKL</sequence>
<evidence type="ECO:0000313" key="3">
    <source>
        <dbReference type="Proteomes" id="UP001187192"/>
    </source>
</evidence>
<feature type="compositionally biased region" description="Polar residues" evidence="1">
    <location>
        <begin position="87"/>
        <end position="97"/>
    </location>
</feature>
<evidence type="ECO:0000256" key="1">
    <source>
        <dbReference type="SAM" id="MobiDB-lite"/>
    </source>
</evidence>
<dbReference type="AlphaFoldDB" id="A0AA88DKI7"/>
<reference evidence="2" key="1">
    <citation type="submission" date="2023-07" db="EMBL/GenBank/DDBJ databases">
        <title>draft genome sequence of fig (Ficus carica).</title>
        <authorList>
            <person name="Takahashi T."/>
            <person name="Nishimura K."/>
        </authorList>
    </citation>
    <scope>NUCLEOTIDE SEQUENCE</scope>
</reference>
<dbReference type="Proteomes" id="UP001187192">
    <property type="component" value="Unassembled WGS sequence"/>
</dbReference>